<sequence>MGVSTLRVNLSEADIRSLIKGETDEDRALACYRLCRRIDTVTLSDEERAYAEQILKIVIAGAAERVRRALAVTLKASPNLPAEIATKLARDIDSIAVPILESSPVLSDEDLVEILESAEPARQYAIARRETLSEVVTTALCTHGVDGAIIEALRNDGAQFNDVGMTRALDRFPSVRELQEAMVDRPILPLLVSEKLAARLTGELFDRLVEKHAMPPQMAIELATQTRERAGVDLVAQAGLQADMKRYVQQLHLNGRLTPSFVLRALCQGEVRLVEHAFAELAGIAHNKAWLLVHDGGTMGLRAIFERANMPPSLYPAFRAAIEVLHETEFDGTADDRMRFRKRMIERVLTRFQSIPEDDLSYLLEKLDYVREETDDRRRAVG</sequence>
<name>A0A2P2E7N6_9PROT</name>
<dbReference type="PIRSF" id="PIRSF035865">
    <property type="entry name" value="UCP035865"/>
    <property type="match status" value="1"/>
</dbReference>
<gene>
    <name evidence="1" type="ORF">PbB2_00732</name>
</gene>
<evidence type="ECO:0000313" key="1">
    <source>
        <dbReference type="EMBL" id="GBF57073.1"/>
    </source>
</evidence>
<dbReference type="AlphaFoldDB" id="A0A2P2E7N6"/>
<protein>
    <recommendedName>
        <fullName evidence="3">DUF2336 domain-containing protein</fullName>
    </recommendedName>
</protein>
<evidence type="ECO:0008006" key="3">
    <source>
        <dbReference type="Google" id="ProtNLM"/>
    </source>
</evidence>
<dbReference type="InterPro" id="IPR019285">
    <property type="entry name" value="DUF2336"/>
</dbReference>
<accession>A0A2P2E7N6</accession>
<organism evidence="1 2">
    <name type="scientific">Candidatus Phycosocius bacilliformis</name>
    <dbReference type="NCBI Taxonomy" id="1445552"/>
    <lineage>
        <taxon>Bacteria</taxon>
        <taxon>Pseudomonadati</taxon>
        <taxon>Pseudomonadota</taxon>
        <taxon>Alphaproteobacteria</taxon>
        <taxon>Caulobacterales</taxon>
        <taxon>Caulobacterales incertae sedis</taxon>
        <taxon>Candidatus Phycosocius</taxon>
    </lineage>
</organism>
<dbReference type="RefSeq" id="WP_108983966.1">
    <property type="nucleotide sequence ID" value="NZ_BFBR01000002.1"/>
</dbReference>
<dbReference type="EMBL" id="BFBR01000002">
    <property type="protein sequence ID" value="GBF57073.1"/>
    <property type="molecule type" value="Genomic_DNA"/>
</dbReference>
<comment type="caution">
    <text evidence="1">The sequence shown here is derived from an EMBL/GenBank/DDBJ whole genome shotgun (WGS) entry which is preliminary data.</text>
</comment>
<evidence type="ECO:0000313" key="2">
    <source>
        <dbReference type="Proteomes" id="UP000245086"/>
    </source>
</evidence>
<proteinExistence type="predicted"/>
<dbReference type="Proteomes" id="UP000245086">
    <property type="component" value="Unassembled WGS sequence"/>
</dbReference>
<keyword evidence="2" id="KW-1185">Reference proteome</keyword>
<reference evidence="1 2" key="1">
    <citation type="journal article" date="2018" name="Genome Announc.">
        <title>Draft Genome Sequence of "Candidatus Phycosocius bacilliformis," an Alphaproteobacterial Ectosymbiont of the Hydrocarbon-Producing Green Alga Botryococcus braunii.</title>
        <authorList>
            <person name="Tanabe Y."/>
            <person name="Yamaguchi H."/>
            <person name="Watanabe M.M."/>
        </authorList>
    </citation>
    <scope>NUCLEOTIDE SEQUENCE [LARGE SCALE GENOMIC DNA]</scope>
    <source>
        <strain evidence="1 2">BOTRYCO-2</strain>
    </source>
</reference>
<dbReference type="OrthoDB" id="9798569at2"/>
<dbReference type="InterPro" id="IPR014598">
    <property type="entry name" value="UCP035865"/>
</dbReference>
<dbReference type="Pfam" id="PF10098">
    <property type="entry name" value="DUF2336"/>
    <property type="match status" value="1"/>
</dbReference>